<dbReference type="InParanoid" id="A0A316VM40"/>
<evidence type="ECO:0000256" key="2">
    <source>
        <dbReference type="SAM" id="MobiDB-lite"/>
    </source>
</evidence>
<evidence type="ECO:0000313" key="3">
    <source>
        <dbReference type="EMBL" id="PWN38354.1"/>
    </source>
</evidence>
<dbReference type="Pfam" id="PF06487">
    <property type="entry name" value="SAP18"/>
    <property type="match status" value="1"/>
</dbReference>
<dbReference type="PANTHER" id="PTHR13082:SF0">
    <property type="entry name" value="HISTONE DEACETYLASE COMPLEX SUBUNIT SAP18"/>
    <property type="match status" value="1"/>
</dbReference>
<evidence type="ECO:0000313" key="4">
    <source>
        <dbReference type="Proteomes" id="UP000245771"/>
    </source>
</evidence>
<feature type="compositionally biased region" description="Basic and acidic residues" evidence="2">
    <location>
        <begin position="187"/>
        <end position="205"/>
    </location>
</feature>
<organism evidence="3 4">
    <name type="scientific">Meira miltonrushii</name>
    <dbReference type="NCBI Taxonomy" id="1280837"/>
    <lineage>
        <taxon>Eukaryota</taxon>
        <taxon>Fungi</taxon>
        <taxon>Dikarya</taxon>
        <taxon>Basidiomycota</taxon>
        <taxon>Ustilaginomycotina</taxon>
        <taxon>Exobasidiomycetes</taxon>
        <taxon>Exobasidiales</taxon>
        <taxon>Brachybasidiaceae</taxon>
        <taxon>Meira</taxon>
    </lineage>
</organism>
<dbReference type="InterPro" id="IPR042534">
    <property type="entry name" value="SAP18_sf"/>
</dbReference>
<feature type="compositionally biased region" description="Basic and acidic residues" evidence="2">
    <location>
        <begin position="213"/>
        <end position="228"/>
    </location>
</feature>
<dbReference type="EMBL" id="KZ819602">
    <property type="protein sequence ID" value="PWN38354.1"/>
    <property type="molecule type" value="Genomic_DNA"/>
</dbReference>
<gene>
    <name evidence="3" type="ORF">FA14DRAFT_177627</name>
</gene>
<dbReference type="PANTHER" id="PTHR13082">
    <property type="entry name" value="SAP18"/>
    <property type="match status" value="1"/>
</dbReference>
<comment type="similarity">
    <text evidence="1">Belongs to the SAP18 family.</text>
</comment>
<dbReference type="STRING" id="1280837.A0A316VM40"/>
<dbReference type="AlphaFoldDB" id="A0A316VM40"/>
<dbReference type="InterPro" id="IPR010516">
    <property type="entry name" value="SAP18"/>
</dbReference>
<dbReference type="Gene3D" id="3.10.20.550">
    <property type="entry name" value="ASAP complex, SAP18 subunit"/>
    <property type="match status" value="1"/>
</dbReference>
<keyword evidence="4" id="KW-1185">Reference proteome</keyword>
<name>A0A316VM40_9BASI</name>
<proteinExistence type="inferred from homology"/>
<dbReference type="GeneID" id="37022535"/>
<sequence>MDSNDRRHNIRGSSITLPGPEEDATPCVIRCYVSRSSSFRLLGEFELDYRPLYEEFKLYVWRTITLREIATLLFIRDCSFNPSPLSLHAFRIIRFDERNGYFFAEKAFYDITRISSVQFSVAKKEVRQLLFGEDILEANSTFEKVMQEFTPQLPKGANEDAAKETLDSIGWRDGDILDCILYEPSNEPDRRRYQKQERGSNDQSHRSRRNRHQSRDEEAMNRRSSEHHRNGRRSPSPRWEQRSRRDSTYSNRRSASPSRGDVS</sequence>
<reference evidence="3 4" key="1">
    <citation type="journal article" date="2018" name="Mol. Biol. Evol.">
        <title>Broad Genomic Sampling Reveals a Smut Pathogenic Ancestry of the Fungal Clade Ustilaginomycotina.</title>
        <authorList>
            <person name="Kijpornyongpan T."/>
            <person name="Mondo S.J."/>
            <person name="Barry K."/>
            <person name="Sandor L."/>
            <person name="Lee J."/>
            <person name="Lipzen A."/>
            <person name="Pangilinan J."/>
            <person name="LaButti K."/>
            <person name="Hainaut M."/>
            <person name="Henrissat B."/>
            <person name="Grigoriev I.V."/>
            <person name="Spatafora J.W."/>
            <person name="Aime M.C."/>
        </authorList>
    </citation>
    <scope>NUCLEOTIDE SEQUENCE [LARGE SCALE GENOMIC DNA]</scope>
    <source>
        <strain evidence="3 4">MCA 3882</strain>
    </source>
</reference>
<protein>
    <submittedName>
        <fullName evidence="3">Uncharacterized protein</fullName>
    </submittedName>
</protein>
<feature type="compositionally biased region" description="Polar residues" evidence="2">
    <location>
        <begin position="248"/>
        <end position="257"/>
    </location>
</feature>
<evidence type="ECO:0000256" key="1">
    <source>
        <dbReference type="ARBA" id="ARBA00009143"/>
    </source>
</evidence>
<feature type="region of interest" description="Disordered" evidence="2">
    <location>
        <begin position="187"/>
        <end position="263"/>
    </location>
</feature>
<dbReference type="Proteomes" id="UP000245771">
    <property type="component" value="Unassembled WGS sequence"/>
</dbReference>
<dbReference type="GO" id="GO:0005634">
    <property type="term" value="C:nucleus"/>
    <property type="evidence" value="ECO:0007669"/>
    <property type="project" value="TreeGrafter"/>
</dbReference>
<dbReference type="OrthoDB" id="440566at2759"/>
<dbReference type="RefSeq" id="XP_025358656.1">
    <property type="nucleotide sequence ID" value="XM_025500754.1"/>
</dbReference>
<accession>A0A316VM40</accession>